<feature type="transmembrane region" description="Helical" evidence="2">
    <location>
        <begin position="92"/>
        <end position="116"/>
    </location>
</feature>
<protein>
    <submittedName>
        <fullName evidence="3">Putative membrane protein</fullName>
    </submittedName>
</protein>
<dbReference type="RefSeq" id="WP_103203115.1">
    <property type="nucleotide sequence ID" value="NZ_CVTD020000018.1"/>
</dbReference>
<dbReference type="InterPro" id="IPR011701">
    <property type="entry name" value="MFS"/>
</dbReference>
<keyword evidence="2" id="KW-1133">Transmembrane helix</keyword>
<reference evidence="3 4" key="1">
    <citation type="submission" date="2015-06" db="EMBL/GenBank/DDBJ databases">
        <authorList>
            <person name="Wibberg Daniel"/>
        </authorList>
    </citation>
    <scope>NUCLEOTIDE SEQUENCE [LARGE SCALE GENOMIC DNA]</scope>
    <source>
        <strain evidence="3 4">T3/55T</strain>
    </source>
</reference>
<keyword evidence="4" id="KW-1185">Reference proteome</keyword>
<dbReference type="Proteomes" id="UP000236497">
    <property type="component" value="Unassembled WGS sequence"/>
</dbReference>
<sequence>MTNEKTTNSKNDIIKQREKYYRRNYIALMFEGFFVSFAFSIFSHTTVFPVYVSYITENSFFISLVSVIYFGLSYFSSILSCVWGVNAKSPKWISIIICGTQRIGFIAIIISTYFAFSNSAVALTIFFLSFAVYAVAAGMSSPVFYNMVATVIPKKIGGFMGSYSLIGAASGVISSRIMTKILDKYGFPVNYRTIFIIGTVMAVIATFIVVFGVKEVVGEEEKEKIKFSDLPAIVKGLFTKNIPYRRFLITRIILGIAEMTIPFYIIKVGKLEGVTAGFVGTMTTVLLISNMIAGKFMGYIGDKLGPMAMVLIGSVSGVLAAGLALLMPGYQFGYLLFILVSFAQQGITLSTNVAGIYYSDGGHIPILVATTGLVSAPLYIVSSLAGGVLAEKYSIDLVFIIGVFSYLCVAILSYIYFKNSNKNVIIKN</sequence>
<dbReference type="OrthoDB" id="2087886at2"/>
<feature type="transmembrane region" description="Helical" evidence="2">
    <location>
        <begin position="122"/>
        <end position="144"/>
    </location>
</feature>
<evidence type="ECO:0000256" key="1">
    <source>
        <dbReference type="ARBA" id="ARBA00004651"/>
    </source>
</evidence>
<organism evidence="3 4">
    <name type="scientific">Herbinix hemicellulosilytica</name>
    <dbReference type="NCBI Taxonomy" id="1564487"/>
    <lineage>
        <taxon>Bacteria</taxon>
        <taxon>Bacillati</taxon>
        <taxon>Bacillota</taxon>
        <taxon>Clostridia</taxon>
        <taxon>Lachnospirales</taxon>
        <taxon>Lachnospiraceae</taxon>
        <taxon>Herbinix</taxon>
    </lineage>
</organism>
<evidence type="ECO:0000256" key="2">
    <source>
        <dbReference type="SAM" id="Phobius"/>
    </source>
</evidence>
<dbReference type="Gene3D" id="1.20.1250.20">
    <property type="entry name" value="MFS general substrate transporter like domains"/>
    <property type="match status" value="2"/>
</dbReference>
<evidence type="ECO:0000313" key="3">
    <source>
        <dbReference type="EMBL" id="CRZ35014.1"/>
    </source>
</evidence>
<keyword evidence="2" id="KW-0472">Membrane</keyword>
<proteinExistence type="predicted"/>
<dbReference type="SUPFAM" id="SSF103473">
    <property type="entry name" value="MFS general substrate transporter"/>
    <property type="match status" value="1"/>
</dbReference>
<name>A0A0H5SHS7_HERHM</name>
<gene>
    <name evidence="3" type="ORF">HHT355_1814</name>
</gene>
<accession>A0A0H5SHS7</accession>
<feature type="transmembrane region" description="Helical" evidence="2">
    <location>
        <begin position="194"/>
        <end position="213"/>
    </location>
</feature>
<feature type="transmembrane region" description="Helical" evidence="2">
    <location>
        <begin position="397"/>
        <end position="417"/>
    </location>
</feature>
<feature type="transmembrane region" description="Helical" evidence="2">
    <location>
        <begin position="248"/>
        <end position="267"/>
    </location>
</feature>
<feature type="transmembrane region" description="Helical" evidence="2">
    <location>
        <begin position="60"/>
        <end position="85"/>
    </location>
</feature>
<comment type="subcellular location">
    <subcellularLocation>
        <location evidence="1">Cell membrane</location>
        <topology evidence="1">Multi-pass membrane protein</topology>
    </subcellularLocation>
</comment>
<dbReference type="InterPro" id="IPR036259">
    <property type="entry name" value="MFS_trans_sf"/>
</dbReference>
<keyword evidence="2" id="KW-0812">Transmembrane</keyword>
<evidence type="ECO:0000313" key="4">
    <source>
        <dbReference type="Proteomes" id="UP000236497"/>
    </source>
</evidence>
<dbReference type="GO" id="GO:0005886">
    <property type="term" value="C:plasma membrane"/>
    <property type="evidence" value="ECO:0007669"/>
    <property type="project" value="UniProtKB-SubCell"/>
</dbReference>
<dbReference type="EMBL" id="CVTD020000018">
    <property type="protein sequence ID" value="CRZ35014.1"/>
    <property type="molecule type" value="Genomic_DNA"/>
</dbReference>
<dbReference type="AlphaFoldDB" id="A0A0H5SHS7"/>
<feature type="transmembrane region" description="Helical" evidence="2">
    <location>
        <begin position="156"/>
        <end position="174"/>
    </location>
</feature>
<dbReference type="PANTHER" id="PTHR23526:SF1">
    <property type="entry name" value="MAJOR FACILITATOR SUPERFAMILY MFS_1"/>
    <property type="match status" value="1"/>
</dbReference>
<dbReference type="Pfam" id="PF07690">
    <property type="entry name" value="MFS_1"/>
    <property type="match status" value="1"/>
</dbReference>
<feature type="transmembrane region" description="Helical" evidence="2">
    <location>
        <begin position="273"/>
        <end position="292"/>
    </location>
</feature>
<dbReference type="PANTHER" id="PTHR23526">
    <property type="entry name" value="INTEGRAL MEMBRANE TRANSPORT PROTEIN-RELATED"/>
    <property type="match status" value="1"/>
</dbReference>
<feature type="transmembrane region" description="Helical" evidence="2">
    <location>
        <begin position="304"/>
        <end position="326"/>
    </location>
</feature>
<dbReference type="InterPro" id="IPR052528">
    <property type="entry name" value="Sugar_transport-like"/>
</dbReference>
<feature type="transmembrane region" description="Helical" evidence="2">
    <location>
        <begin position="332"/>
        <end position="357"/>
    </location>
</feature>
<dbReference type="GO" id="GO:0022857">
    <property type="term" value="F:transmembrane transporter activity"/>
    <property type="evidence" value="ECO:0007669"/>
    <property type="project" value="InterPro"/>
</dbReference>
<feature type="transmembrane region" description="Helical" evidence="2">
    <location>
        <begin position="364"/>
        <end position="385"/>
    </location>
</feature>
<feature type="transmembrane region" description="Helical" evidence="2">
    <location>
        <begin position="25"/>
        <end position="48"/>
    </location>
</feature>